<sequence length="339" mass="36879">MDPSTGLDATSAARGFASSHEQQENATTQATQTPQQVATPVGIPTQETPPSLQLPPQQQYSISTAFHADFLLDDSIPDVVLISSDHVLFYAHQTFLLSASDNHFAGLLDIDAIGTVAGSTAGSLSVVVPTGSTLFNVVLHTIYGLSCQQFQPPLDVLLQAVQTLKTFGIAVDQFLARDTPLYDHIVAESPPVPIEVFLVAAEHKLDALAVATSAHLHSLVLSQVTDEMAERMGPTYFKRLMSLHLERTGYLGKLLMVAPTHHEDTAECGKAQRKEFDQAWALAVGNLMWTVRPDIPADELRSTLSSIEQHAKCNECKRSLHARVHDIVVNWSTNAKQTI</sequence>
<evidence type="ECO:0000313" key="3">
    <source>
        <dbReference type="Proteomes" id="UP000292702"/>
    </source>
</evidence>
<organism evidence="2 3">
    <name type="scientific">Steccherinum ochraceum</name>
    <dbReference type="NCBI Taxonomy" id="92696"/>
    <lineage>
        <taxon>Eukaryota</taxon>
        <taxon>Fungi</taxon>
        <taxon>Dikarya</taxon>
        <taxon>Basidiomycota</taxon>
        <taxon>Agaricomycotina</taxon>
        <taxon>Agaricomycetes</taxon>
        <taxon>Polyporales</taxon>
        <taxon>Steccherinaceae</taxon>
        <taxon>Steccherinum</taxon>
    </lineage>
</organism>
<dbReference type="STRING" id="92696.A0A4R0REZ2"/>
<evidence type="ECO:0000313" key="2">
    <source>
        <dbReference type="EMBL" id="TCD64175.1"/>
    </source>
</evidence>
<gene>
    <name evidence="2" type="ORF">EIP91_004447</name>
</gene>
<comment type="caution">
    <text evidence="2">The sequence shown here is derived from an EMBL/GenBank/DDBJ whole genome shotgun (WGS) entry which is preliminary data.</text>
</comment>
<reference evidence="2 3" key="1">
    <citation type="submission" date="2018-11" db="EMBL/GenBank/DDBJ databases">
        <title>Genome assembly of Steccherinum ochraceum LE-BIN_3174, the white-rot fungus of the Steccherinaceae family (The Residual Polyporoid clade, Polyporales, Basidiomycota).</title>
        <authorList>
            <person name="Fedorova T.V."/>
            <person name="Glazunova O.A."/>
            <person name="Landesman E.O."/>
            <person name="Moiseenko K.V."/>
            <person name="Psurtseva N.V."/>
            <person name="Savinova O.S."/>
            <person name="Shakhova N.V."/>
            <person name="Tyazhelova T.V."/>
            <person name="Vasina D.V."/>
        </authorList>
    </citation>
    <scope>NUCLEOTIDE SEQUENCE [LARGE SCALE GENOMIC DNA]</scope>
    <source>
        <strain evidence="2 3">LE-BIN_3174</strain>
    </source>
</reference>
<dbReference type="Proteomes" id="UP000292702">
    <property type="component" value="Unassembled WGS sequence"/>
</dbReference>
<evidence type="ECO:0000256" key="1">
    <source>
        <dbReference type="SAM" id="MobiDB-lite"/>
    </source>
</evidence>
<evidence type="ECO:0008006" key="4">
    <source>
        <dbReference type="Google" id="ProtNLM"/>
    </source>
</evidence>
<protein>
    <recommendedName>
        <fullName evidence="4">BTB domain-containing protein</fullName>
    </recommendedName>
</protein>
<feature type="compositionally biased region" description="Low complexity" evidence="1">
    <location>
        <begin position="24"/>
        <end position="56"/>
    </location>
</feature>
<name>A0A4R0REZ2_9APHY</name>
<proteinExistence type="predicted"/>
<dbReference type="EMBL" id="RWJN01000251">
    <property type="protein sequence ID" value="TCD64175.1"/>
    <property type="molecule type" value="Genomic_DNA"/>
</dbReference>
<feature type="region of interest" description="Disordered" evidence="1">
    <location>
        <begin position="1"/>
        <end position="56"/>
    </location>
</feature>
<keyword evidence="3" id="KW-1185">Reference proteome</keyword>
<dbReference type="OrthoDB" id="3265815at2759"/>
<accession>A0A4R0REZ2</accession>
<dbReference type="AlphaFoldDB" id="A0A4R0REZ2"/>